<comment type="subcellular location">
    <subcellularLocation>
        <location evidence="1 8">Cell outer membrane</location>
        <topology evidence="1 8">Multi-pass membrane protein</topology>
    </subcellularLocation>
</comment>
<evidence type="ECO:0000256" key="2">
    <source>
        <dbReference type="ARBA" id="ARBA00022448"/>
    </source>
</evidence>
<reference evidence="13" key="1">
    <citation type="journal article" date="2019" name="Int. J. Syst. Evol. Microbiol.">
        <title>The Global Catalogue of Microorganisms (GCM) 10K type strain sequencing project: providing services to taxonomists for standard genome sequencing and annotation.</title>
        <authorList>
            <consortium name="The Broad Institute Genomics Platform"/>
            <consortium name="The Broad Institute Genome Sequencing Center for Infectious Disease"/>
            <person name="Wu L."/>
            <person name="Ma J."/>
        </authorList>
    </citation>
    <scope>NUCLEOTIDE SEQUENCE [LARGE SCALE GENOMIC DNA]</scope>
    <source>
        <strain evidence="13">CGMCC 1.10832</strain>
    </source>
</reference>
<dbReference type="NCBIfam" id="TIGR04056">
    <property type="entry name" value="OMP_RagA_SusC"/>
    <property type="match status" value="1"/>
</dbReference>
<keyword evidence="6 8" id="KW-0472">Membrane</keyword>
<dbReference type="InterPro" id="IPR036942">
    <property type="entry name" value="Beta-barrel_TonB_sf"/>
</dbReference>
<protein>
    <submittedName>
        <fullName evidence="12">SusC/RagA family TonB-linked outer membrane protein</fullName>
    </submittedName>
</protein>
<comment type="caution">
    <text evidence="12">The sequence shown here is derived from an EMBL/GenBank/DDBJ whole genome shotgun (WGS) entry which is preliminary data.</text>
</comment>
<evidence type="ECO:0000256" key="1">
    <source>
        <dbReference type="ARBA" id="ARBA00004571"/>
    </source>
</evidence>
<dbReference type="SUPFAM" id="SSF49464">
    <property type="entry name" value="Carboxypeptidase regulatory domain-like"/>
    <property type="match status" value="1"/>
</dbReference>
<organism evidence="12 13">
    <name type="scientific">Marivirga lumbricoides</name>
    <dbReference type="NCBI Taxonomy" id="1046115"/>
    <lineage>
        <taxon>Bacteria</taxon>
        <taxon>Pseudomonadati</taxon>
        <taxon>Bacteroidota</taxon>
        <taxon>Cytophagia</taxon>
        <taxon>Cytophagales</taxon>
        <taxon>Marivirgaceae</taxon>
        <taxon>Marivirga</taxon>
    </lineage>
</organism>
<dbReference type="Gene3D" id="2.40.170.20">
    <property type="entry name" value="TonB-dependent receptor, beta-barrel domain"/>
    <property type="match status" value="1"/>
</dbReference>
<dbReference type="InterPro" id="IPR000531">
    <property type="entry name" value="Beta-barrel_TonB"/>
</dbReference>
<dbReference type="InterPro" id="IPR039426">
    <property type="entry name" value="TonB-dep_rcpt-like"/>
</dbReference>
<gene>
    <name evidence="12" type="ORF">GCM10011506_02520</name>
</gene>
<dbReference type="InterPro" id="IPR023997">
    <property type="entry name" value="TonB-dep_OMP_SusC/RagA_CS"/>
</dbReference>
<comment type="similarity">
    <text evidence="8 9">Belongs to the TonB-dependent receptor family.</text>
</comment>
<dbReference type="Pfam" id="PF07715">
    <property type="entry name" value="Plug"/>
    <property type="match status" value="1"/>
</dbReference>
<dbReference type="EMBL" id="BMEC01000001">
    <property type="protein sequence ID" value="GGC20847.1"/>
    <property type="molecule type" value="Genomic_DNA"/>
</dbReference>
<feature type="domain" description="TonB-dependent receptor-like beta-barrel" evidence="10">
    <location>
        <begin position="398"/>
        <end position="967"/>
    </location>
</feature>
<sequence>MLFYFLLVENSIAFSQEFKQTTVTGTVTDSEGLPLPGVTVLEKGTSNGAHTDIDGKYALIVTSEGAVLRFSFVGMATTEREVGRTTTIDVQMEEDLESLNEVVVVGYGTQVKRSVTTAVSKVSEEDFNQGVVTNALSLIQGKVPGLSITRSGGNNPNGGTSIQLRGVTSITGNTEPLIVIDGIPGGNLDLVQQNDIESFDVLKSGAAAAIYGTRGNNGVILITTKKGKAGITTFNYSTYISRDYVSAKPEFLSASQFRGAIADGLISANDFGHSTDIYDELVDESNLSQYHNFAASGGSEKTNYRVSLYYRDLEGVALENGREEYGIRASFNQTGFNDKFNIQSSIATNFSDANLLGGGYLNKDNQLVGGQFGIVTDWNPTAPIYAPYSTDEGTDLYNEGKFGFYQPQNGYNPFSEYKNRINERQQSTFSWDAKIGYELVEGLIISAFGSYQRNMRNERQYRSTEDWAQYNEGSSYRGTGYAYKFNRLQYTQTFEPTITYEKKISNHSLNFLGGYSYQYSTLEDFEMSNSGFTTDAFKDWNIGAGNAITDTDLPRPTMESFKDDNTLIAIFSRVTYSFMERYFFQASIRREGSSKFGANNKWGNFPAISGAWMISDENFMENVNLFTTLKLRADYGITGNQGIPNYQSLVTLGTGGRYPIFPATPNGDGEYIPTYYQTYGANKNPNPDLRWERKKEWNIGVDFGLIGNRLSGSLDVYNRKTEDLLLSYSVSQPPYVQGSIYTNVGTITNNGVELGMSFRAINTGDFSWTIDVAANYQQNEITTLSNDVYIVSELFGGNIGNPGNLGDAIRNTEGGPIGNFYGKRFAGFTDDGEWLFYKEDGSTGRTDEMVSEDSEIIGNGMPKYNASLTNTFRYKNFDLTVFFRGKFDYDILNTVDMFYGNPNIGGNILSSALGKYSHITEAPQYSDYYLEKGDFVKLDNLTLGYNFNFTGRKVINALRVYVNARNLATITGYSGRDPEVSDTGLYPGIDDRNFYPRTTTLTAGINVKF</sequence>
<accession>A0ABQ1L7G1</accession>
<keyword evidence="7 8" id="KW-0998">Cell outer membrane</keyword>
<evidence type="ECO:0000256" key="3">
    <source>
        <dbReference type="ARBA" id="ARBA00022452"/>
    </source>
</evidence>
<dbReference type="InterPro" id="IPR037066">
    <property type="entry name" value="Plug_dom_sf"/>
</dbReference>
<keyword evidence="4 8" id="KW-0812">Transmembrane</keyword>
<proteinExistence type="inferred from homology"/>
<name>A0ABQ1L7G1_9BACT</name>
<dbReference type="Pfam" id="PF13715">
    <property type="entry name" value="CarbopepD_reg_2"/>
    <property type="match status" value="1"/>
</dbReference>
<dbReference type="InterPro" id="IPR023996">
    <property type="entry name" value="TonB-dep_OMP_SusC/RagA"/>
</dbReference>
<dbReference type="Proteomes" id="UP000636010">
    <property type="component" value="Unassembled WGS sequence"/>
</dbReference>
<evidence type="ECO:0000259" key="10">
    <source>
        <dbReference type="Pfam" id="PF00593"/>
    </source>
</evidence>
<dbReference type="Gene3D" id="2.60.40.1120">
    <property type="entry name" value="Carboxypeptidase-like, regulatory domain"/>
    <property type="match status" value="1"/>
</dbReference>
<evidence type="ECO:0000256" key="7">
    <source>
        <dbReference type="ARBA" id="ARBA00023237"/>
    </source>
</evidence>
<keyword evidence="3 8" id="KW-1134">Transmembrane beta strand</keyword>
<dbReference type="NCBIfam" id="TIGR04057">
    <property type="entry name" value="SusC_RagA_signa"/>
    <property type="match status" value="1"/>
</dbReference>
<dbReference type="InterPro" id="IPR012910">
    <property type="entry name" value="Plug_dom"/>
</dbReference>
<dbReference type="Pfam" id="PF00593">
    <property type="entry name" value="TonB_dep_Rec_b-barrel"/>
    <property type="match status" value="1"/>
</dbReference>
<evidence type="ECO:0000313" key="13">
    <source>
        <dbReference type="Proteomes" id="UP000636010"/>
    </source>
</evidence>
<evidence type="ECO:0000256" key="8">
    <source>
        <dbReference type="PROSITE-ProRule" id="PRU01360"/>
    </source>
</evidence>
<feature type="domain" description="TonB-dependent receptor plug" evidence="11">
    <location>
        <begin position="112"/>
        <end position="219"/>
    </location>
</feature>
<evidence type="ECO:0000256" key="5">
    <source>
        <dbReference type="ARBA" id="ARBA00023077"/>
    </source>
</evidence>
<dbReference type="PROSITE" id="PS52016">
    <property type="entry name" value="TONB_DEPENDENT_REC_3"/>
    <property type="match status" value="1"/>
</dbReference>
<evidence type="ECO:0000256" key="6">
    <source>
        <dbReference type="ARBA" id="ARBA00023136"/>
    </source>
</evidence>
<dbReference type="InterPro" id="IPR008969">
    <property type="entry name" value="CarboxyPept-like_regulatory"/>
</dbReference>
<keyword evidence="5 9" id="KW-0798">TonB box</keyword>
<keyword evidence="13" id="KW-1185">Reference proteome</keyword>
<dbReference type="Gene3D" id="2.170.130.10">
    <property type="entry name" value="TonB-dependent receptor, plug domain"/>
    <property type="match status" value="1"/>
</dbReference>
<evidence type="ECO:0000259" key="11">
    <source>
        <dbReference type="Pfam" id="PF07715"/>
    </source>
</evidence>
<dbReference type="SUPFAM" id="SSF56935">
    <property type="entry name" value="Porins"/>
    <property type="match status" value="1"/>
</dbReference>
<evidence type="ECO:0000256" key="4">
    <source>
        <dbReference type="ARBA" id="ARBA00022692"/>
    </source>
</evidence>
<keyword evidence="2 8" id="KW-0813">Transport</keyword>
<evidence type="ECO:0000313" key="12">
    <source>
        <dbReference type="EMBL" id="GGC20847.1"/>
    </source>
</evidence>
<evidence type="ECO:0000256" key="9">
    <source>
        <dbReference type="RuleBase" id="RU003357"/>
    </source>
</evidence>